<protein>
    <submittedName>
        <fullName evidence="2">Uncharacterized protein</fullName>
    </submittedName>
</protein>
<evidence type="ECO:0000313" key="2">
    <source>
        <dbReference type="EMBL" id="RZS71238.1"/>
    </source>
</evidence>
<accession>A0A4Q7MS04</accession>
<comment type="caution">
    <text evidence="2">The sequence shown here is derived from an EMBL/GenBank/DDBJ whole genome shotgun (WGS) entry which is preliminary data.</text>
</comment>
<evidence type="ECO:0000256" key="1">
    <source>
        <dbReference type="SAM" id="MobiDB-lite"/>
    </source>
</evidence>
<dbReference type="Proteomes" id="UP000293874">
    <property type="component" value="Unassembled WGS sequence"/>
</dbReference>
<dbReference type="AlphaFoldDB" id="A0A4Q7MS04"/>
<gene>
    <name evidence="2" type="ORF">EV199_3140</name>
</gene>
<proteinExistence type="predicted"/>
<dbReference type="RefSeq" id="WP_130541765.1">
    <property type="nucleotide sequence ID" value="NZ_CP042431.1"/>
</dbReference>
<feature type="compositionally biased region" description="Polar residues" evidence="1">
    <location>
        <begin position="7"/>
        <end position="17"/>
    </location>
</feature>
<evidence type="ECO:0000313" key="3">
    <source>
        <dbReference type="Proteomes" id="UP000293874"/>
    </source>
</evidence>
<feature type="region of interest" description="Disordered" evidence="1">
    <location>
        <begin position="1"/>
        <end position="24"/>
    </location>
</feature>
<sequence length="68" mass="7962">MEDYPKTEQNSNPQQVNEADVTYKSEASGELARLRKNMNMSDMDKLRAFTRMLVRNAMYKKAIISHHK</sequence>
<reference evidence="2 3" key="1">
    <citation type="submission" date="2019-02" db="EMBL/GenBank/DDBJ databases">
        <title>Genomic Encyclopedia of Type Strains, Phase IV (KMG-IV): sequencing the most valuable type-strain genomes for metagenomic binning, comparative biology and taxonomic classification.</title>
        <authorList>
            <person name="Goeker M."/>
        </authorList>
    </citation>
    <scope>NUCLEOTIDE SEQUENCE [LARGE SCALE GENOMIC DNA]</scope>
    <source>
        <strain evidence="2 3">DSM 18116</strain>
    </source>
</reference>
<dbReference type="OrthoDB" id="681064at2"/>
<name>A0A4Q7MS04_9BACT</name>
<organism evidence="2 3">
    <name type="scientific">Pseudobacter ginsenosidimutans</name>
    <dbReference type="NCBI Taxonomy" id="661488"/>
    <lineage>
        <taxon>Bacteria</taxon>
        <taxon>Pseudomonadati</taxon>
        <taxon>Bacteroidota</taxon>
        <taxon>Chitinophagia</taxon>
        <taxon>Chitinophagales</taxon>
        <taxon>Chitinophagaceae</taxon>
        <taxon>Pseudobacter</taxon>
    </lineage>
</organism>
<dbReference type="EMBL" id="SGXA01000002">
    <property type="protein sequence ID" value="RZS71238.1"/>
    <property type="molecule type" value="Genomic_DNA"/>
</dbReference>
<keyword evidence="3" id="KW-1185">Reference proteome</keyword>